<evidence type="ECO:0000256" key="1">
    <source>
        <dbReference type="SAM" id="MobiDB-lite"/>
    </source>
</evidence>
<feature type="region of interest" description="Disordered" evidence="1">
    <location>
        <begin position="84"/>
        <end position="116"/>
    </location>
</feature>
<feature type="compositionally biased region" description="Low complexity" evidence="1">
    <location>
        <begin position="144"/>
        <end position="154"/>
    </location>
</feature>
<dbReference type="GO" id="GO:0006816">
    <property type="term" value="P:calcium ion transport"/>
    <property type="evidence" value="ECO:0007669"/>
    <property type="project" value="InterPro"/>
</dbReference>
<name>A0A8C5L613_JACJA</name>
<protein>
    <submittedName>
        <fullName evidence="2">Inositol 1,4,5-trisphosphate receptor 1</fullName>
    </submittedName>
</protein>
<dbReference type="PANTHER" id="PTHR45816:SF2">
    <property type="entry name" value="INOSITOL 1,4,5-TRISPHOSPHATE RECEPTOR"/>
    <property type="match status" value="1"/>
</dbReference>
<accession>A0A8C5L613</accession>
<gene>
    <name evidence="2" type="primary">Itpr1</name>
</gene>
<dbReference type="Ensembl" id="ENSJJAT00000027462.1">
    <property type="protein sequence ID" value="ENSJJAP00000020912.1"/>
    <property type="gene ID" value="ENSJJAG00000021325.1"/>
</dbReference>
<dbReference type="GeneTree" id="ENSGT00940000155071"/>
<sequence length="225" mass="24692">FQDIVSALEDRLRPLVQAELSVLVDVLHRPELLFPENTDARRKCESGGFICKLIKHTKQLLEENEEKLCIKVLQTLREMMTKDRGYGEKLPQAPEAENSTEELESSPPLRQLEDHKRGEALRQILVNRYYGNIRPSGRRESLTSFGNGPLSPGGPSKPGGGGGGSGSSSMSRGEMSLAEVQCHLDKEGASNLVIDLIMNASSDRVFHESILLAIALLEGGNTTIQ</sequence>
<feature type="region of interest" description="Disordered" evidence="1">
    <location>
        <begin position="137"/>
        <end position="174"/>
    </location>
</feature>
<feature type="compositionally biased region" description="Gly residues" evidence="1">
    <location>
        <begin position="156"/>
        <end position="166"/>
    </location>
</feature>
<reference evidence="2" key="2">
    <citation type="submission" date="2025-09" db="UniProtKB">
        <authorList>
            <consortium name="Ensembl"/>
        </authorList>
    </citation>
    <scope>IDENTIFICATION</scope>
</reference>
<dbReference type="Proteomes" id="UP000694385">
    <property type="component" value="Unassembled WGS sequence"/>
</dbReference>
<organism evidence="2 3">
    <name type="scientific">Jaculus jaculus</name>
    <name type="common">Lesser Egyptian jerboa</name>
    <dbReference type="NCBI Taxonomy" id="51337"/>
    <lineage>
        <taxon>Eukaryota</taxon>
        <taxon>Metazoa</taxon>
        <taxon>Chordata</taxon>
        <taxon>Craniata</taxon>
        <taxon>Vertebrata</taxon>
        <taxon>Euteleostomi</taxon>
        <taxon>Mammalia</taxon>
        <taxon>Eutheria</taxon>
        <taxon>Euarchontoglires</taxon>
        <taxon>Glires</taxon>
        <taxon>Rodentia</taxon>
        <taxon>Myomorpha</taxon>
        <taxon>Dipodoidea</taxon>
        <taxon>Dipodidae</taxon>
        <taxon>Dipodinae</taxon>
        <taxon>Jaculus</taxon>
    </lineage>
</organism>
<dbReference type="AlphaFoldDB" id="A0A8C5L613"/>
<dbReference type="InterPro" id="IPR015925">
    <property type="entry name" value="Ryanodine_IP3_receptor"/>
</dbReference>
<evidence type="ECO:0000313" key="2">
    <source>
        <dbReference type="Ensembl" id="ENSJJAP00000020912.1"/>
    </source>
</evidence>
<proteinExistence type="predicted"/>
<reference evidence="2" key="1">
    <citation type="submission" date="2025-08" db="UniProtKB">
        <authorList>
            <consortium name="Ensembl"/>
        </authorList>
    </citation>
    <scope>IDENTIFICATION</scope>
</reference>
<evidence type="ECO:0000313" key="3">
    <source>
        <dbReference type="Proteomes" id="UP000694385"/>
    </source>
</evidence>
<dbReference type="PANTHER" id="PTHR45816">
    <property type="entry name" value="MIR DOMAIN-CONTAINING PROTEIN"/>
    <property type="match status" value="1"/>
</dbReference>
<keyword evidence="3" id="KW-1185">Reference proteome</keyword>